<reference evidence="1" key="1">
    <citation type="submission" date="2024-07" db="EMBL/GenBank/DDBJ databases">
        <authorList>
            <person name="Yu S.T."/>
        </authorList>
    </citation>
    <scope>NUCLEOTIDE SEQUENCE</scope>
    <source>
        <strain evidence="1">R28</strain>
    </source>
</reference>
<protein>
    <recommendedName>
        <fullName evidence="2">N-acetylglucosamine-6-phosphate deacetylase</fullName>
    </recommendedName>
</protein>
<dbReference type="InterPro" id="IPR032466">
    <property type="entry name" value="Metal_Hydrolase"/>
</dbReference>
<evidence type="ECO:0000313" key="1">
    <source>
        <dbReference type="EMBL" id="XDQ38696.1"/>
    </source>
</evidence>
<dbReference type="RefSeq" id="WP_369173399.1">
    <property type="nucleotide sequence ID" value="NZ_CP163439.1"/>
</dbReference>
<evidence type="ECO:0008006" key="2">
    <source>
        <dbReference type="Google" id="ProtNLM"/>
    </source>
</evidence>
<dbReference type="AlphaFoldDB" id="A0AB39Q8U4"/>
<proteinExistence type="predicted"/>
<accession>A0AB39Q8U4</accession>
<organism evidence="1">
    <name type="scientific">Streptomyces sp. R28</name>
    <dbReference type="NCBI Taxonomy" id="3238628"/>
    <lineage>
        <taxon>Bacteria</taxon>
        <taxon>Bacillati</taxon>
        <taxon>Actinomycetota</taxon>
        <taxon>Actinomycetes</taxon>
        <taxon>Kitasatosporales</taxon>
        <taxon>Streptomycetaceae</taxon>
        <taxon>Streptomyces</taxon>
    </lineage>
</organism>
<dbReference type="SUPFAM" id="SSF51556">
    <property type="entry name" value="Metallo-dependent hydrolases"/>
    <property type="match status" value="1"/>
</dbReference>
<sequence>MGNVIVEDRREGLGLPVEVHCHGFGEVDFSEFGALDLLLLDRKCAEENVACIPTLYLRQSKLADFEQFMRRYHAMRTAGRIPHIVGIALEGPLLASHGGTPAATVWAPTRHEWERLANLGELGLVYTVVSPDAFTAASGLHDNLDDRHPRFEWIVPLLMAHGIRPALGHFTRDEPKGAAELVHDIVDLAWGSEWNGSGTRVITDHLFNDMPLNIRHAFRTSAARAKRESTLAAYDLPGWTLADMDRIAGPVPAAIMQEAAAGRIAACINFDGEHVDLEIAGRAVELMGYGNSMMMTDRCDSARIGGQALHQTEDNGLWYQDGGIVAAGSQPLARQMRNAREIGVTDAPLWQLVAGTAHRAFGTSAPTELTVGAESAAG</sequence>
<name>A0AB39Q8U4_9ACTN</name>
<dbReference type="EMBL" id="CP163439">
    <property type="protein sequence ID" value="XDQ38696.1"/>
    <property type="molecule type" value="Genomic_DNA"/>
</dbReference>
<gene>
    <name evidence="1" type="ORF">AB5J49_38030</name>
</gene>
<dbReference type="Gene3D" id="3.20.20.140">
    <property type="entry name" value="Metal-dependent hydrolases"/>
    <property type="match status" value="1"/>
</dbReference>